<evidence type="ECO:0000313" key="5">
    <source>
        <dbReference type="Proteomes" id="UP000473525"/>
    </source>
</evidence>
<keyword evidence="5" id="KW-1185">Reference proteome</keyword>
<evidence type="ECO:0000256" key="2">
    <source>
        <dbReference type="ARBA" id="ARBA00023315"/>
    </source>
</evidence>
<feature type="domain" description="N-acetyltransferase" evidence="3">
    <location>
        <begin position="6"/>
        <end position="160"/>
    </location>
</feature>
<dbReference type="CDD" id="cd04301">
    <property type="entry name" value="NAT_SF"/>
    <property type="match status" value="1"/>
</dbReference>
<dbReference type="AlphaFoldDB" id="A0A6L6XWE4"/>
<dbReference type="PROSITE" id="PS51186">
    <property type="entry name" value="GNAT"/>
    <property type="match status" value="1"/>
</dbReference>
<evidence type="ECO:0000259" key="3">
    <source>
        <dbReference type="PROSITE" id="PS51186"/>
    </source>
</evidence>
<dbReference type="InterPro" id="IPR016181">
    <property type="entry name" value="Acyl_CoA_acyltransferase"/>
</dbReference>
<dbReference type="Gene3D" id="3.40.630.30">
    <property type="match status" value="1"/>
</dbReference>
<proteinExistence type="predicted"/>
<dbReference type="Proteomes" id="UP000473525">
    <property type="component" value="Unassembled WGS sequence"/>
</dbReference>
<dbReference type="SUPFAM" id="SSF55729">
    <property type="entry name" value="Acyl-CoA N-acyltransferases (Nat)"/>
    <property type="match status" value="1"/>
</dbReference>
<keyword evidence="1 4" id="KW-0808">Transferase</keyword>
<evidence type="ECO:0000313" key="4">
    <source>
        <dbReference type="EMBL" id="MVQ51530.1"/>
    </source>
</evidence>
<sequence length="191" mass="20615">MSRSMVTLRSATLEDAPLLAELWQDIARRTGPEDVVADMAAVVAAAQECERQRIVVAEYDGQFAGAVHLERTTMSAINLEPVVRALSPHVLTPFRRHGIGTALMDAAVTWAEEHGIGHVATAAVAGSRDANRFMARIALGPYATLRVAATHAVRARLSLHRRPATTGNPRQVTQVLAARRSLRRSRAGVQG</sequence>
<organism evidence="4 5">
    <name type="scientific">Nocardioides agri</name>
    <dbReference type="NCBI Taxonomy" id="2682843"/>
    <lineage>
        <taxon>Bacteria</taxon>
        <taxon>Bacillati</taxon>
        <taxon>Actinomycetota</taxon>
        <taxon>Actinomycetes</taxon>
        <taxon>Propionibacteriales</taxon>
        <taxon>Nocardioidaceae</taxon>
        <taxon>Nocardioides</taxon>
    </lineage>
</organism>
<dbReference type="InterPro" id="IPR000182">
    <property type="entry name" value="GNAT_dom"/>
</dbReference>
<dbReference type="PANTHER" id="PTHR43877">
    <property type="entry name" value="AMINOALKYLPHOSPHONATE N-ACETYLTRANSFERASE-RELATED-RELATED"/>
    <property type="match status" value="1"/>
</dbReference>
<dbReference type="GO" id="GO:0016747">
    <property type="term" value="F:acyltransferase activity, transferring groups other than amino-acyl groups"/>
    <property type="evidence" value="ECO:0007669"/>
    <property type="project" value="InterPro"/>
</dbReference>
<dbReference type="EMBL" id="WSEK01000005">
    <property type="protein sequence ID" value="MVQ51530.1"/>
    <property type="molecule type" value="Genomic_DNA"/>
</dbReference>
<protein>
    <submittedName>
        <fullName evidence="4">GNAT family N-acetyltransferase</fullName>
    </submittedName>
</protein>
<dbReference type="PANTHER" id="PTHR43877:SF1">
    <property type="entry name" value="ACETYLTRANSFERASE"/>
    <property type="match status" value="1"/>
</dbReference>
<name>A0A6L6XWE4_9ACTN</name>
<keyword evidence="2" id="KW-0012">Acyltransferase</keyword>
<dbReference type="Pfam" id="PF00583">
    <property type="entry name" value="Acetyltransf_1"/>
    <property type="match status" value="1"/>
</dbReference>
<dbReference type="InterPro" id="IPR050832">
    <property type="entry name" value="Bact_Acetyltransf"/>
</dbReference>
<evidence type="ECO:0000256" key="1">
    <source>
        <dbReference type="ARBA" id="ARBA00022679"/>
    </source>
</evidence>
<gene>
    <name evidence="4" type="ORF">GON03_20320</name>
</gene>
<reference evidence="4 5" key="1">
    <citation type="submission" date="2019-12" db="EMBL/GenBank/DDBJ databases">
        <authorList>
            <person name="Huq M.A."/>
        </authorList>
    </citation>
    <scope>NUCLEOTIDE SEQUENCE [LARGE SCALE GENOMIC DNA]</scope>
    <source>
        <strain evidence="4 5">MAH-18</strain>
    </source>
</reference>
<accession>A0A6L6XWE4</accession>
<comment type="caution">
    <text evidence="4">The sequence shown here is derived from an EMBL/GenBank/DDBJ whole genome shotgun (WGS) entry which is preliminary data.</text>
</comment>